<dbReference type="Gene3D" id="3.40.630.30">
    <property type="match status" value="1"/>
</dbReference>
<evidence type="ECO:0000313" key="4">
    <source>
        <dbReference type="EMBL" id="CAB4318517.1"/>
    </source>
</evidence>
<feature type="region of interest" description="Disordered" evidence="1">
    <location>
        <begin position="1"/>
        <end position="32"/>
    </location>
</feature>
<reference evidence="6" key="1">
    <citation type="journal article" date="2020" name="Genome Biol.">
        <title>Gamete binning: chromosome-level and haplotype-resolved genome assembly enabled by high-throughput single-cell sequencing of gamete genomes.</title>
        <authorList>
            <person name="Campoy J.A."/>
            <person name="Sun H."/>
            <person name="Goel M."/>
            <person name="Jiao W.-B."/>
            <person name="Folz-Donahue K."/>
            <person name="Wang N."/>
            <person name="Rubio M."/>
            <person name="Liu C."/>
            <person name="Kukat C."/>
            <person name="Ruiz D."/>
            <person name="Huettel B."/>
            <person name="Schneeberger K."/>
        </authorList>
    </citation>
    <scope>NUCLEOTIDE SEQUENCE [LARGE SCALE GENOMIC DNA]</scope>
    <source>
        <strain evidence="6">cv. Rojo Pasion</strain>
    </source>
</reference>
<dbReference type="PROSITE" id="PS51186">
    <property type="entry name" value="GNAT"/>
    <property type="match status" value="1"/>
</dbReference>
<sequence>MWKMEAKSSQTRKMEELSVKHPTPFIPKLEPSGEPDLQFDRLQTSDQDLVQEKKFEFGRFIAREAILDEELWTAAWLRAESHWEDRANDRFADSYKRKFADQEFNAIKRRRKGEYGQKCSCIITVRKESKNMKYTVVKSVVGTLDLSIRYLLDGETFPGEREKAPPFCSINRTQSNRYGYISNLCVSKAARCQGIASSMMHFAIRLALLEGAEQVYVHVHRKNKPAQELYRKMGFEMVEKATSQLEEEQTYLLRFKT</sequence>
<reference evidence="4 5" key="2">
    <citation type="submission" date="2020-05" db="EMBL/GenBank/DDBJ databases">
        <authorList>
            <person name="Campoy J."/>
            <person name="Schneeberger K."/>
            <person name="Spophaly S."/>
        </authorList>
    </citation>
    <scope>NUCLEOTIDE SEQUENCE [LARGE SCALE GENOMIC DNA]</scope>
    <source>
        <strain evidence="4">PruArmRojPasFocal</strain>
    </source>
</reference>
<evidence type="ECO:0000256" key="1">
    <source>
        <dbReference type="SAM" id="MobiDB-lite"/>
    </source>
</evidence>
<dbReference type="Proteomes" id="UP000507245">
    <property type="component" value="Unassembled WGS sequence"/>
</dbReference>
<evidence type="ECO:0000313" key="3">
    <source>
        <dbReference type="EMBL" id="CAB4288150.1"/>
    </source>
</evidence>
<keyword evidence="6" id="KW-1185">Reference proteome</keyword>
<dbReference type="CDD" id="cd04301">
    <property type="entry name" value="NAT_SF"/>
    <property type="match status" value="1"/>
</dbReference>
<dbReference type="EMBL" id="CAEKKB010000007">
    <property type="protein sequence ID" value="CAB4318517.1"/>
    <property type="molecule type" value="Genomic_DNA"/>
</dbReference>
<dbReference type="InterPro" id="IPR016181">
    <property type="entry name" value="Acyl_CoA_acyltransferase"/>
</dbReference>
<organism evidence="4 6">
    <name type="scientific">Prunus armeniaca</name>
    <name type="common">Apricot</name>
    <name type="synonym">Armeniaca vulgaris</name>
    <dbReference type="NCBI Taxonomy" id="36596"/>
    <lineage>
        <taxon>Eukaryota</taxon>
        <taxon>Viridiplantae</taxon>
        <taxon>Streptophyta</taxon>
        <taxon>Embryophyta</taxon>
        <taxon>Tracheophyta</taxon>
        <taxon>Spermatophyta</taxon>
        <taxon>Magnoliopsida</taxon>
        <taxon>eudicotyledons</taxon>
        <taxon>Gunneridae</taxon>
        <taxon>Pentapetalae</taxon>
        <taxon>rosids</taxon>
        <taxon>fabids</taxon>
        <taxon>Rosales</taxon>
        <taxon>Rosaceae</taxon>
        <taxon>Amygdaloideae</taxon>
        <taxon>Amygdaleae</taxon>
        <taxon>Prunus</taxon>
    </lineage>
</organism>
<accession>A0A6J5Y277</accession>
<proteinExistence type="predicted"/>
<dbReference type="InterPro" id="IPR000182">
    <property type="entry name" value="GNAT_dom"/>
</dbReference>
<dbReference type="GO" id="GO:0016747">
    <property type="term" value="F:acyltransferase activity, transferring groups other than amino-acyl groups"/>
    <property type="evidence" value="ECO:0007669"/>
    <property type="project" value="InterPro"/>
</dbReference>
<dbReference type="PANTHER" id="PTHR47426">
    <property type="entry name" value="ACYL-COA N-ACYLTRANSFERASES (NAT) SUPERFAMILY PROTEIN"/>
    <property type="match status" value="1"/>
</dbReference>
<gene>
    <name evidence="3" type="ORF">CURHAP_LOCUS46263</name>
    <name evidence="4" type="ORF">ORAREDHAP_LOCUS45585</name>
</gene>
<dbReference type="SUPFAM" id="SSF55729">
    <property type="entry name" value="Acyl-CoA N-acyltransferases (Nat)"/>
    <property type="match status" value="1"/>
</dbReference>
<dbReference type="PANTHER" id="PTHR47426:SF3">
    <property type="entry name" value="GCN5-RELATED N-ACETYLTRANSFERASE 6, CHLOROPLASTIC"/>
    <property type="match status" value="1"/>
</dbReference>
<feature type="compositionally biased region" description="Basic and acidic residues" evidence="1">
    <location>
        <begin position="1"/>
        <end position="19"/>
    </location>
</feature>
<evidence type="ECO:0000313" key="5">
    <source>
        <dbReference type="Proteomes" id="UP000507222"/>
    </source>
</evidence>
<feature type="domain" description="N-acetyltransferase" evidence="2">
    <location>
        <begin position="123"/>
        <end position="257"/>
    </location>
</feature>
<dbReference type="AlphaFoldDB" id="A0A6J5Y277"/>
<dbReference type="OrthoDB" id="41532at2759"/>
<evidence type="ECO:0000259" key="2">
    <source>
        <dbReference type="PROSITE" id="PS51186"/>
    </source>
</evidence>
<dbReference type="EMBL" id="CAEKDK010000007">
    <property type="protein sequence ID" value="CAB4288150.1"/>
    <property type="molecule type" value="Genomic_DNA"/>
</dbReference>
<dbReference type="Pfam" id="PF00583">
    <property type="entry name" value="Acetyltransf_1"/>
    <property type="match status" value="1"/>
</dbReference>
<dbReference type="Proteomes" id="UP000507222">
    <property type="component" value="Unassembled WGS sequence"/>
</dbReference>
<evidence type="ECO:0000313" key="6">
    <source>
        <dbReference type="Proteomes" id="UP000507245"/>
    </source>
</evidence>
<protein>
    <recommendedName>
        <fullName evidence="2">N-acetyltransferase domain-containing protein</fullName>
    </recommendedName>
</protein>
<name>A0A6J5Y277_PRUAR</name>